<organism evidence="1 2">
    <name type="scientific">Mycolicibacterium wolinskyi</name>
    <dbReference type="NCBI Taxonomy" id="59750"/>
    <lineage>
        <taxon>Bacteria</taxon>
        <taxon>Bacillati</taxon>
        <taxon>Actinomycetota</taxon>
        <taxon>Actinomycetes</taxon>
        <taxon>Mycobacteriales</taxon>
        <taxon>Mycobacteriaceae</taxon>
        <taxon>Mycolicibacterium</taxon>
    </lineage>
</organism>
<dbReference type="AlphaFoldDB" id="A0A1X2ESF6"/>
<evidence type="ECO:0000313" key="1">
    <source>
        <dbReference type="EMBL" id="ORX09115.1"/>
    </source>
</evidence>
<name>A0A1X2ESF6_9MYCO</name>
<sequence length="91" mass="10004">MVQKLKGMWINRMPTVDDQCGRSGSGVGNVLMQSVEVVREGLSRELKLQQLATDPLGRPAQAAVFPCHPVDLTGRQLVAMPGRRYGRVSQE</sequence>
<protein>
    <submittedName>
        <fullName evidence="1">Uncharacterized protein</fullName>
    </submittedName>
</protein>
<dbReference type="Proteomes" id="UP000193964">
    <property type="component" value="Unassembled WGS sequence"/>
</dbReference>
<dbReference type="EMBL" id="LQQA01000034">
    <property type="protein sequence ID" value="ORX09115.1"/>
    <property type="molecule type" value="Genomic_DNA"/>
</dbReference>
<gene>
    <name evidence="1" type="ORF">AWC31_09150</name>
</gene>
<accession>A0A1X2ESF6</accession>
<reference evidence="1 2" key="1">
    <citation type="submission" date="2016-01" db="EMBL/GenBank/DDBJ databases">
        <title>The new phylogeny of the genus Mycobacterium.</title>
        <authorList>
            <person name="Tarcisio F."/>
            <person name="Conor M."/>
            <person name="Antonella G."/>
            <person name="Elisabetta G."/>
            <person name="Giulia F.S."/>
            <person name="Sara T."/>
            <person name="Anna F."/>
            <person name="Clotilde B."/>
            <person name="Roberto B."/>
            <person name="Veronica D.S."/>
            <person name="Fabio R."/>
            <person name="Monica P."/>
            <person name="Olivier J."/>
            <person name="Enrico T."/>
            <person name="Nicola S."/>
        </authorList>
    </citation>
    <scope>NUCLEOTIDE SEQUENCE [LARGE SCALE GENOMIC DNA]</scope>
    <source>
        <strain evidence="1 2">ATCC 700010</strain>
    </source>
</reference>
<evidence type="ECO:0000313" key="2">
    <source>
        <dbReference type="Proteomes" id="UP000193964"/>
    </source>
</evidence>
<proteinExistence type="predicted"/>
<comment type="caution">
    <text evidence="1">The sequence shown here is derived from an EMBL/GenBank/DDBJ whole genome shotgun (WGS) entry which is preliminary data.</text>
</comment>